<feature type="domain" description="Glucose-methanol-choline oxidoreductase N-terminal" evidence="9">
    <location>
        <begin position="292"/>
        <end position="306"/>
    </location>
</feature>
<evidence type="ECO:0000313" key="11">
    <source>
        <dbReference type="Proteomes" id="UP000005408"/>
    </source>
</evidence>
<dbReference type="SUPFAM" id="SSF54373">
    <property type="entry name" value="FAD-linked reductases, C-terminal domain"/>
    <property type="match status" value="1"/>
</dbReference>
<feature type="binding site" evidence="5">
    <location>
        <position position="120"/>
    </location>
    <ligand>
        <name>FAD</name>
        <dbReference type="ChEBI" id="CHEBI:57692"/>
    </ligand>
</feature>
<keyword evidence="4 5" id="KW-0274">FAD</keyword>
<proteinExistence type="inferred from homology"/>
<evidence type="ECO:0000256" key="3">
    <source>
        <dbReference type="ARBA" id="ARBA00022630"/>
    </source>
</evidence>
<evidence type="ECO:0000313" key="10">
    <source>
        <dbReference type="EnsemblMetazoa" id="G16913.5:cds"/>
    </source>
</evidence>
<dbReference type="GO" id="GO:0016614">
    <property type="term" value="F:oxidoreductase activity, acting on CH-OH group of donors"/>
    <property type="evidence" value="ECO:0007669"/>
    <property type="project" value="InterPro"/>
</dbReference>
<keyword evidence="11" id="KW-1185">Reference proteome</keyword>
<dbReference type="EnsemblMetazoa" id="G16913.5">
    <property type="protein sequence ID" value="G16913.5:cds"/>
    <property type="gene ID" value="G16913"/>
</dbReference>
<feature type="binding site" evidence="5">
    <location>
        <position position="257"/>
    </location>
    <ligand>
        <name>FAD</name>
        <dbReference type="ChEBI" id="CHEBI:57692"/>
    </ligand>
</feature>
<dbReference type="PROSITE" id="PS00624">
    <property type="entry name" value="GMC_OXRED_2"/>
    <property type="match status" value="1"/>
</dbReference>
<dbReference type="Gene3D" id="3.50.50.60">
    <property type="entry name" value="FAD/NAD(P)-binding domain"/>
    <property type="match status" value="1"/>
</dbReference>
<sequence length="616" mass="68951">MAQSWSLIVGVIGILFYIYHNNSQQSVEESVVLNGTYDYIIVGAGSAGCVLANRLSEDLTSTVLIVEAGGSEEENEVMHIPALPGLPQNTKQDWAFRTIPQKKSCQGLKDQRSAWPRGKVLGGSSSINYMHYIRGSRHDFDGWAKEGCEGWSYKDVLPYFIKSEDNRIPRLKNSAYHGTGGPLVVSDSMATPLPDRVYRWGMEELGYKTVDCNGESQTGFCFGQETVRNGERWSTAKAFLRPAMIRPNLHVSTNSYVTKILIEKGKAVGIWLVKDSVKYTIKAREEVILSAGAVNSPQILMLSGIGPKEHLSSLKIPVKVDLPVGNNLEDHLMLLMIFRDNTSSGFNPSDWADLQYKLFRSGPFGKVHLEASAFHGDDKKAPPYFQNQFYILKANTRLAKDFENNFNLNPQITEGVFKFYKNMVEKNEGVITASNILLHPKSKGTIRLRSADPFDPPLIDPNYLDHPDDVKDFLKGMQEMLRLSNTTAFRSIGASPSDPYLEYCPPCNSLPYPSDEYWKCRLRHYAVTVYHPTSTCRMGNDNDDTAVVDPQLKYTLLLSFIRVKGISNLRVVDASVMRHVTSGNTNAPTIMIAEKAADMIRGIDSVKDIRKKTEHL</sequence>
<dbReference type="Proteomes" id="UP000005408">
    <property type="component" value="Unassembled WGS sequence"/>
</dbReference>
<reference evidence="10" key="1">
    <citation type="submission" date="2022-08" db="UniProtKB">
        <authorList>
            <consortium name="EnsemblMetazoa"/>
        </authorList>
    </citation>
    <scope>IDENTIFICATION</scope>
    <source>
        <strain evidence="10">05x7-T-G4-1.051#20</strain>
    </source>
</reference>
<feature type="domain" description="Glucose-methanol-choline oxidoreductase N-terminal" evidence="8">
    <location>
        <begin position="118"/>
        <end position="141"/>
    </location>
</feature>
<feature type="signal peptide" evidence="7">
    <location>
        <begin position="1"/>
        <end position="23"/>
    </location>
</feature>
<evidence type="ECO:0000256" key="2">
    <source>
        <dbReference type="ARBA" id="ARBA00010790"/>
    </source>
</evidence>
<dbReference type="InterPro" id="IPR012132">
    <property type="entry name" value="GMC_OxRdtase"/>
</dbReference>
<dbReference type="PANTHER" id="PTHR11552:SF147">
    <property type="entry name" value="CHOLINE DEHYDROGENASE, MITOCHONDRIAL"/>
    <property type="match status" value="1"/>
</dbReference>
<dbReference type="GO" id="GO:0050660">
    <property type="term" value="F:flavin adenine dinucleotide binding"/>
    <property type="evidence" value="ECO:0007669"/>
    <property type="project" value="InterPro"/>
</dbReference>
<evidence type="ECO:0000256" key="7">
    <source>
        <dbReference type="SAM" id="SignalP"/>
    </source>
</evidence>
<protein>
    <recommendedName>
        <fullName evidence="8 9">Glucose-methanol-choline oxidoreductase N-terminal domain-containing protein</fullName>
    </recommendedName>
</protein>
<dbReference type="InterPro" id="IPR000172">
    <property type="entry name" value="GMC_OxRdtase_N"/>
</dbReference>
<evidence type="ECO:0000256" key="4">
    <source>
        <dbReference type="ARBA" id="ARBA00022827"/>
    </source>
</evidence>
<comment type="similarity">
    <text evidence="2 6">Belongs to the GMC oxidoreductase family.</text>
</comment>
<keyword evidence="3 6" id="KW-0285">Flavoprotein</keyword>
<name>A0A8W8J255_MAGGI</name>
<dbReference type="Pfam" id="PF00732">
    <property type="entry name" value="GMC_oxred_N"/>
    <property type="match status" value="1"/>
</dbReference>
<dbReference type="Gene3D" id="3.30.560.10">
    <property type="entry name" value="Glucose Oxidase, domain 3"/>
    <property type="match status" value="1"/>
</dbReference>
<accession>A0A8W8J255</accession>
<dbReference type="PANTHER" id="PTHR11552">
    <property type="entry name" value="GLUCOSE-METHANOL-CHOLINE GMC OXIDOREDUCTASE"/>
    <property type="match status" value="1"/>
</dbReference>
<dbReference type="AlphaFoldDB" id="A0A8W8J255"/>
<evidence type="ECO:0000256" key="5">
    <source>
        <dbReference type="PIRSR" id="PIRSR000137-2"/>
    </source>
</evidence>
<evidence type="ECO:0000256" key="6">
    <source>
        <dbReference type="RuleBase" id="RU003968"/>
    </source>
</evidence>
<evidence type="ECO:0000259" key="9">
    <source>
        <dbReference type="PROSITE" id="PS00624"/>
    </source>
</evidence>
<dbReference type="PIRSF" id="PIRSF000137">
    <property type="entry name" value="Alcohol_oxidase"/>
    <property type="match status" value="1"/>
</dbReference>
<organism evidence="10 11">
    <name type="scientific">Magallana gigas</name>
    <name type="common">Pacific oyster</name>
    <name type="synonym">Crassostrea gigas</name>
    <dbReference type="NCBI Taxonomy" id="29159"/>
    <lineage>
        <taxon>Eukaryota</taxon>
        <taxon>Metazoa</taxon>
        <taxon>Spiralia</taxon>
        <taxon>Lophotrochozoa</taxon>
        <taxon>Mollusca</taxon>
        <taxon>Bivalvia</taxon>
        <taxon>Autobranchia</taxon>
        <taxon>Pteriomorphia</taxon>
        <taxon>Ostreida</taxon>
        <taxon>Ostreoidea</taxon>
        <taxon>Ostreidae</taxon>
        <taxon>Magallana</taxon>
    </lineage>
</organism>
<evidence type="ECO:0000256" key="1">
    <source>
        <dbReference type="ARBA" id="ARBA00001974"/>
    </source>
</evidence>
<comment type="cofactor">
    <cofactor evidence="1 5">
        <name>FAD</name>
        <dbReference type="ChEBI" id="CHEBI:57692"/>
    </cofactor>
</comment>
<dbReference type="PROSITE" id="PS00623">
    <property type="entry name" value="GMC_OXRED_1"/>
    <property type="match status" value="1"/>
</dbReference>
<evidence type="ECO:0000259" key="8">
    <source>
        <dbReference type="PROSITE" id="PS00623"/>
    </source>
</evidence>
<dbReference type="InterPro" id="IPR007867">
    <property type="entry name" value="GMC_OxRtase_C"/>
</dbReference>
<feature type="chain" id="PRO_5036457184" description="Glucose-methanol-choline oxidoreductase N-terminal domain-containing protein" evidence="7">
    <location>
        <begin position="24"/>
        <end position="616"/>
    </location>
</feature>
<dbReference type="Pfam" id="PF05199">
    <property type="entry name" value="GMC_oxred_C"/>
    <property type="match status" value="1"/>
</dbReference>
<keyword evidence="7" id="KW-0732">Signal</keyword>
<dbReference type="SUPFAM" id="SSF51905">
    <property type="entry name" value="FAD/NAD(P)-binding domain"/>
    <property type="match status" value="1"/>
</dbReference>
<dbReference type="InterPro" id="IPR036188">
    <property type="entry name" value="FAD/NAD-bd_sf"/>
</dbReference>